<dbReference type="GeneID" id="1458883"/>
<organism evidence="2 3">
    <name type="scientific">Sulfurisphaera tokodaii</name>
    <dbReference type="NCBI Taxonomy" id="111955"/>
    <lineage>
        <taxon>Archaea</taxon>
        <taxon>Thermoproteota</taxon>
        <taxon>Thermoprotei</taxon>
        <taxon>Sulfolobales</taxon>
        <taxon>Sulfolobaceae</taxon>
        <taxon>Sulfurisphaera</taxon>
    </lineage>
</organism>
<evidence type="ECO:0000313" key="3">
    <source>
        <dbReference type="Proteomes" id="UP000646844"/>
    </source>
</evidence>
<comment type="caution">
    <text evidence="2">The sequence shown here is derived from an EMBL/GenBank/DDBJ whole genome shotgun (WGS) entry which is preliminary data.</text>
</comment>
<feature type="domain" description="CRISPR system ring nuclease SSO2081-like" evidence="1">
    <location>
        <begin position="36"/>
        <end position="120"/>
    </location>
</feature>
<protein>
    <submittedName>
        <fullName evidence="2">CRISPR-associated protein</fullName>
    </submittedName>
</protein>
<dbReference type="OMA" id="KIMFICC"/>
<dbReference type="Proteomes" id="UP000646844">
    <property type="component" value="Unassembled WGS sequence"/>
</dbReference>
<name>A0A832WPB9_9CREN</name>
<evidence type="ECO:0000313" key="2">
    <source>
        <dbReference type="EMBL" id="HII73895.1"/>
    </source>
</evidence>
<dbReference type="NCBIfam" id="NF040581">
    <property type="entry name" value="cas_Crn1"/>
    <property type="match status" value="1"/>
</dbReference>
<reference evidence="2" key="1">
    <citation type="journal article" date="2020" name="bioRxiv">
        <title>A rank-normalized archaeal taxonomy based on genome phylogeny resolves widespread incomplete and uneven classifications.</title>
        <authorList>
            <person name="Rinke C."/>
            <person name="Chuvochina M."/>
            <person name="Mussig A.J."/>
            <person name="Chaumeil P.-A."/>
            <person name="Waite D.W."/>
            <person name="Whitman W.B."/>
            <person name="Parks D.H."/>
            <person name="Hugenholtz P."/>
        </authorList>
    </citation>
    <scope>NUCLEOTIDE SEQUENCE</scope>
    <source>
        <strain evidence="2">UBA8838</strain>
    </source>
</reference>
<dbReference type="RefSeq" id="WP_010978915.1">
    <property type="nucleotide sequence ID" value="NZ_BAABQO010000004.1"/>
</dbReference>
<accession>A0A832WPB9</accession>
<sequence>MVKLIATLGTSPGGIFETYTNLINGTYESENPTKIEIQDVYIIRTKDKEVELAWKLVKALFICMRVPAQIADIPISINDITSKEDYEIFKKEIFQRISKGDFIDFTGGRKAMSVAAAIGAVKKQAYLVTTIIPQQEYNRIQQQIKELKNREKEIDEAIYTGSCEKIGEDLKKLIIHGAKTILLT</sequence>
<dbReference type="AlphaFoldDB" id="A0A832WPB9"/>
<evidence type="ECO:0000259" key="1">
    <source>
        <dbReference type="Pfam" id="PF09623"/>
    </source>
</evidence>
<proteinExistence type="predicted"/>
<dbReference type="EMBL" id="DUJO01000025">
    <property type="protein sequence ID" value="HII73895.1"/>
    <property type="molecule type" value="Genomic_DNA"/>
</dbReference>
<dbReference type="InterPro" id="IPR019092">
    <property type="entry name" value="SSO2081-like_dom"/>
</dbReference>
<dbReference type="Pfam" id="PF09623">
    <property type="entry name" value="Cas_NE0113"/>
    <property type="match status" value="1"/>
</dbReference>
<gene>
    <name evidence="2" type="ORF">HA332_05820</name>
</gene>